<organism evidence="10 11">
    <name type="scientific">Sphingomonas gei</name>
    <dbReference type="NCBI Taxonomy" id="1395960"/>
    <lineage>
        <taxon>Bacteria</taxon>
        <taxon>Pseudomonadati</taxon>
        <taxon>Pseudomonadota</taxon>
        <taxon>Alphaproteobacteria</taxon>
        <taxon>Sphingomonadales</taxon>
        <taxon>Sphingomonadaceae</taxon>
        <taxon>Sphingomonas</taxon>
    </lineage>
</organism>
<evidence type="ECO:0000313" key="10">
    <source>
        <dbReference type="EMBL" id="TGX48753.1"/>
    </source>
</evidence>
<dbReference type="CDD" id="cd04604">
    <property type="entry name" value="CBS_pair_SIS_assoc"/>
    <property type="match status" value="1"/>
</dbReference>
<dbReference type="InterPro" id="IPR001347">
    <property type="entry name" value="SIS_dom"/>
</dbReference>
<feature type="site" description="Catalytically relevant" evidence="6">
    <location>
        <position position="45"/>
    </location>
</feature>
<dbReference type="Pfam" id="PF00571">
    <property type="entry name" value="CBS"/>
    <property type="match status" value="2"/>
</dbReference>
<feature type="site" description="Catalytically relevant" evidence="6">
    <location>
        <position position="138"/>
    </location>
</feature>
<evidence type="ECO:0000256" key="1">
    <source>
        <dbReference type="ARBA" id="ARBA00008165"/>
    </source>
</evidence>
<gene>
    <name evidence="10" type="ORF">E5A73_20695</name>
</gene>
<dbReference type="PROSITE" id="PS51464">
    <property type="entry name" value="SIS"/>
    <property type="match status" value="1"/>
</dbReference>
<keyword evidence="11" id="KW-1185">Reference proteome</keyword>
<keyword evidence="5" id="KW-0479">Metal-binding</keyword>
<feature type="domain" description="SIS" evidence="9">
    <location>
        <begin position="27"/>
        <end position="170"/>
    </location>
</feature>
<evidence type="ECO:0000256" key="6">
    <source>
        <dbReference type="PIRSR" id="PIRSR004692-3"/>
    </source>
</evidence>
<dbReference type="GO" id="GO:0046872">
    <property type="term" value="F:metal ion binding"/>
    <property type="evidence" value="ECO:0007669"/>
    <property type="project" value="UniProtKB-KW"/>
</dbReference>
<feature type="domain" description="CBS" evidence="8">
    <location>
        <begin position="195"/>
        <end position="254"/>
    </location>
</feature>
<dbReference type="GO" id="GO:0016853">
    <property type="term" value="F:isomerase activity"/>
    <property type="evidence" value="ECO:0007669"/>
    <property type="project" value="UniProtKB-KW"/>
</dbReference>
<reference evidence="10 11" key="1">
    <citation type="submission" date="2019-04" db="EMBL/GenBank/DDBJ databases">
        <title>Sphingomonas psychrotolerans sp. nov., isolated from soil in the Tianshan Mountains, Xinjiang, China.</title>
        <authorList>
            <person name="Luo Y."/>
            <person name="Sheng H."/>
        </authorList>
    </citation>
    <scope>NUCLEOTIDE SEQUENCE [LARGE SCALE GENOMIC DNA]</scope>
    <source>
        <strain evidence="10 11">ZFGT-11</strain>
    </source>
</reference>
<dbReference type="GO" id="GO:1901135">
    <property type="term" value="P:carbohydrate derivative metabolic process"/>
    <property type="evidence" value="ECO:0007669"/>
    <property type="project" value="InterPro"/>
</dbReference>
<proteinExistence type="inferred from homology"/>
<name>A0A4S1WZH6_9SPHN</name>
<dbReference type="Pfam" id="PF01380">
    <property type="entry name" value="SIS"/>
    <property type="match status" value="1"/>
</dbReference>
<comment type="caution">
    <text evidence="10">The sequence shown here is derived from an EMBL/GenBank/DDBJ whole genome shotgun (WGS) entry which is preliminary data.</text>
</comment>
<keyword evidence="10" id="KW-0413">Isomerase</keyword>
<dbReference type="SMART" id="SM00116">
    <property type="entry name" value="CBS"/>
    <property type="match status" value="2"/>
</dbReference>
<dbReference type="PANTHER" id="PTHR42745">
    <property type="match status" value="1"/>
</dbReference>
<feature type="site" description="Catalytically relevant" evidence="6">
    <location>
        <position position="179"/>
    </location>
</feature>
<feature type="site" description="Catalytically relevant" evidence="6">
    <location>
        <position position="97"/>
    </location>
</feature>
<dbReference type="InterPro" id="IPR046348">
    <property type="entry name" value="SIS_dom_sf"/>
</dbReference>
<dbReference type="PANTHER" id="PTHR42745:SF1">
    <property type="entry name" value="ARABINOSE 5-PHOSPHATE ISOMERASE KDSD"/>
    <property type="match status" value="1"/>
</dbReference>
<dbReference type="AlphaFoldDB" id="A0A4S1WZH6"/>
<dbReference type="Proteomes" id="UP000306147">
    <property type="component" value="Unassembled WGS sequence"/>
</dbReference>
<keyword evidence="2" id="KW-0677">Repeat</keyword>
<evidence type="ECO:0000259" key="9">
    <source>
        <dbReference type="PROSITE" id="PS51464"/>
    </source>
</evidence>
<evidence type="ECO:0000313" key="11">
    <source>
        <dbReference type="Proteomes" id="UP000306147"/>
    </source>
</evidence>
<dbReference type="CDD" id="cd05014">
    <property type="entry name" value="SIS_Kpsf"/>
    <property type="match status" value="1"/>
</dbReference>
<protein>
    <submittedName>
        <fullName evidence="10">KpsF/GutQ family sugar-phosphate isomerase</fullName>
    </submittedName>
</protein>
<dbReference type="GO" id="GO:0005975">
    <property type="term" value="P:carbohydrate metabolic process"/>
    <property type="evidence" value="ECO:0007669"/>
    <property type="project" value="InterPro"/>
</dbReference>
<dbReference type="Gene3D" id="3.10.580.10">
    <property type="entry name" value="CBS-domain"/>
    <property type="match status" value="1"/>
</dbReference>
<dbReference type="GO" id="GO:0097367">
    <property type="term" value="F:carbohydrate derivative binding"/>
    <property type="evidence" value="ECO:0007669"/>
    <property type="project" value="InterPro"/>
</dbReference>
<keyword evidence="5" id="KW-0862">Zinc</keyword>
<sequence length="313" mass="32311">MGRRAIAIEAEALWTLAHELGSGFADAVTLLMTTPGRVVLCGLGKSGQIGRKIAATFASTGTPGIFLHAGDAVHGELGTLVTGDTLVILSNSGDTREFGVIIRRAEALAVPIVAITSSPDAPVASGATISLLLPPSPEACPYGRSPTTSTAMMLALGDALAVTMMQLRGAKAADLLALHPGGRLGLDLVAVESFMHHGDALPLASPETPMGEVLDLISARNFGIAGVVDAHQRLLGVITDGDIRRCGVDLGSRSAGQVMTRRPRTLVGGAMARDALTIMSEARITSVFVVNDTLAGRIRGLVHIHDLLRLGIG</sequence>
<evidence type="ECO:0000256" key="5">
    <source>
        <dbReference type="PIRSR" id="PIRSR004692-2"/>
    </source>
</evidence>
<evidence type="ECO:0000256" key="3">
    <source>
        <dbReference type="ARBA" id="ARBA00023122"/>
    </source>
</evidence>
<keyword evidence="3 7" id="KW-0129">CBS domain</keyword>
<evidence type="ECO:0000256" key="4">
    <source>
        <dbReference type="PIRNR" id="PIRNR004692"/>
    </source>
</evidence>
<dbReference type="InterPro" id="IPR035474">
    <property type="entry name" value="SIS_Kpsf"/>
</dbReference>
<dbReference type="PROSITE" id="PS51371">
    <property type="entry name" value="CBS"/>
    <property type="match status" value="2"/>
</dbReference>
<feature type="domain" description="CBS" evidence="8">
    <location>
        <begin position="259"/>
        <end position="313"/>
    </location>
</feature>
<comment type="similarity">
    <text evidence="1 4">Belongs to the SIS family. GutQ/KpsF subfamily.</text>
</comment>
<dbReference type="SUPFAM" id="SSF53697">
    <property type="entry name" value="SIS domain"/>
    <property type="match status" value="1"/>
</dbReference>
<dbReference type="EMBL" id="SRXT01000010">
    <property type="protein sequence ID" value="TGX48753.1"/>
    <property type="molecule type" value="Genomic_DNA"/>
</dbReference>
<dbReference type="InterPro" id="IPR000644">
    <property type="entry name" value="CBS_dom"/>
</dbReference>
<dbReference type="InterPro" id="IPR050986">
    <property type="entry name" value="GutQ/KpsF_isomerases"/>
</dbReference>
<evidence type="ECO:0000256" key="7">
    <source>
        <dbReference type="PROSITE-ProRule" id="PRU00703"/>
    </source>
</evidence>
<dbReference type="InterPro" id="IPR004800">
    <property type="entry name" value="KdsD/KpsF-type"/>
</dbReference>
<evidence type="ECO:0000259" key="8">
    <source>
        <dbReference type="PROSITE" id="PS51371"/>
    </source>
</evidence>
<feature type="binding site" evidence="5">
    <location>
        <position position="68"/>
    </location>
    <ligand>
        <name>Zn(2+)</name>
        <dbReference type="ChEBI" id="CHEBI:29105"/>
    </ligand>
</feature>
<dbReference type="NCBIfam" id="TIGR00393">
    <property type="entry name" value="kpsF"/>
    <property type="match status" value="1"/>
</dbReference>
<dbReference type="OrthoDB" id="9762536at2"/>
<dbReference type="InterPro" id="IPR046342">
    <property type="entry name" value="CBS_dom_sf"/>
</dbReference>
<accession>A0A4S1WZH6</accession>
<dbReference type="Gene3D" id="3.40.50.10490">
    <property type="entry name" value="Glucose-6-phosphate isomerase like protein, domain 1"/>
    <property type="match status" value="1"/>
</dbReference>
<dbReference type="PIRSF" id="PIRSF004692">
    <property type="entry name" value="KdsD_KpsF"/>
    <property type="match status" value="1"/>
</dbReference>
<evidence type="ECO:0000256" key="2">
    <source>
        <dbReference type="ARBA" id="ARBA00022737"/>
    </source>
</evidence>